<accession>A0A8T0MQ33</accession>
<dbReference type="OrthoDB" id="1883087at2759"/>
<protein>
    <recommendedName>
        <fullName evidence="2">MATH domain-containing protein</fullName>
    </recommendedName>
</protein>
<dbReference type="SUPFAM" id="SSF49599">
    <property type="entry name" value="TRAF domain-like"/>
    <property type="match status" value="2"/>
</dbReference>
<evidence type="ECO:0000256" key="1">
    <source>
        <dbReference type="SAM" id="MobiDB-lite"/>
    </source>
</evidence>
<evidence type="ECO:0000313" key="3">
    <source>
        <dbReference type="EMBL" id="KAG2537479.1"/>
    </source>
</evidence>
<dbReference type="InterPro" id="IPR002083">
    <property type="entry name" value="MATH/TRAF_dom"/>
</dbReference>
<dbReference type="PANTHER" id="PTHR46162:SF7">
    <property type="entry name" value="MATH DOMAIN CONTAINING PROTEIN"/>
    <property type="match status" value="1"/>
</dbReference>
<dbReference type="Gene3D" id="2.60.210.10">
    <property type="entry name" value="Apoptosis, Tumor Necrosis Factor Receptor Associated Protein 2, Chain A"/>
    <property type="match status" value="2"/>
</dbReference>
<evidence type="ECO:0000313" key="4">
    <source>
        <dbReference type="Proteomes" id="UP000823388"/>
    </source>
</evidence>
<dbReference type="Pfam" id="PF22486">
    <property type="entry name" value="MATH_2"/>
    <property type="match status" value="2"/>
</dbReference>
<feature type="domain" description="MATH" evidence="2">
    <location>
        <begin position="47"/>
        <end position="179"/>
    </location>
</feature>
<dbReference type="Proteomes" id="UP000823388">
    <property type="component" value="Chromosome 9N"/>
</dbReference>
<feature type="domain" description="MATH" evidence="2">
    <location>
        <begin position="204"/>
        <end position="328"/>
    </location>
</feature>
<dbReference type="PANTHER" id="PTHR46162">
    <property type="entry name" value="TRAF-LIKE FAMILY PROTEIN"/>
    <property type="match status" value="1"/>
</dbReference>
<feature type="region of interest" description="Disordered" evidence="1">
    <location>
        <begin position="1"/>
        <end position="26"/>
    </location>
</feature>
<organism evidence="3 4">
    <name type="scientific">Panicum virgatum</name>
    <name type="common">Blackwell switchgrass</name>
    <dbReference type="NCBI Taxonomy" id="38727"/>
    <lineage>
        <taxon>Eukaryota</taxon>
        <taxon>Viridiplantae</taxon>
        <taxon>Streptophyta</taxon>
        <taxon>Embryophyta</taxon>
        <taxon>Tracheophyta</taxon>
        <taxon>Spermatophyta</taxon>
        <taxon>Magnoliopsida</taxon>
        <taxon>Liliopsida</taxon>
        <taxon>Poales</taxon>
        <taxon>Poaceae</taxon>
        <taxon>PACMAD clade</taxon>
        <taxon>Panicoideae</taxon>
        <taxon>Panicodae</taxon>
        <taxon>Paniceae</taxon>
        <taxon>Panicinae</taxon>
        <taxon>Panicum</taxon>
        <taxon>Panicum sect. Hiantes</taxon>
    </lineage>
</organism>
<dbReference type="AlphaFoldDB" id="A0A8T0MQ33"/>
<evidence type="ECO:0000259" key="2">
    <source>
        <dbReference type="PROSITE" id="PS50144"/>
    </source>
</evidence>
<name>A0A8T0MQ33_PANVG</name>
<keyword evidence="4" id="KW-1185">Reference proteome</keyword>
<feature type="compositionally biased region" description="Polar residues" evidence="1">
    <location>
        <begin position="1"/>
        <end position="16"/>
    </location>
</feature>
<dbReference type="EMBL" id="CM029054">
    <property type="protein sequence ID" value="KAG2537479.1"/>
    <property type="molecule type" value="Genomic_DNA"/>
</dbReference>
<gene>
    <name evidence="3" type="ORF">PVAP13_9NG300100</name>
</gene>
<dbReference type="PROSITE" id="PS50144">
    <property type="entry name" value="MATH"/>
    <property type="match status" value="2"/>
</dbReference>
<reference evidence="3" key="1">
    <citation type="submission" date="2020-05" db="EMBL/GenBank/DDBJ databases">
        <title>WGS assembly of Panicum virgatum.</title>
        <authorList>
            <person name="Lovell J.T."/>
            <person name="Jenkins J."/>
            <person name="Shu S."/>
            <person name="Juenger T.E."/>
            <person name="Schmutz J."/>
        </authorList>
    </citation>
    <scope>NUCLEOTIDE SEQUENCE</scope>
    <source>
        <strain evidence="3">AP13</strain>
    </source>
</reference>
<sequence length="335" mass="37156">MGACASSSRGRSNQGKNQKKSSRVAAVPFTPAAQAAAVAASPKMEEKSSFKWRIDGFSSLLDKQKGWTNSGYFEIKGLKWYLQLNLKDQKRGDKRDYVSLMLALSKTSDLKSDIVVEASFKLLIFDQAYGKHKEHEFSHHFQTEENKRSGVSCMIPVETLKEASSGFIIGDSCVFGVELISLTTAKANHSSEVHVQKTNGFSAREAYTWVIDDFLALKGRCYSPEFEIGGCKWYLTMYPSGIDDSGEFLSLYLHMSKPEASFQRSGMTVELSLSIKDQVTCNRNTMTGQCQFVATEEGDGWGWAKFVEVKSVKDQYLVKGSCLIHADVAIIGSSE</sequence>
<dbReference type="CDD" id="cd00121">
    <property type="entry name" value="MATH"/>
    <property type="match status" value="2"/>
</dbReference>
<proteinExistence type="predicted"/>
<dbReference type="SMART" id="SM00061">
    <property type="entry name" value="MATH"/>
    <property type="match status" value="2"/>
</dbReference>
<comment type="caution">
    <text evidence="3">The sequence shown here is derived from an EMBL/GenBank/DDBJ whole genome shotgun (WGS) entry which is preliminary data.</text>
</comment>
<dbReference type="InterPro" id="IPR008974">
    <property type="entry name" value="TRAF-like"/>
</dbReference>